<dbReference type="InterPro" id="IPR028994">
    <property type="entry name" value="Integrin_alpha_N"/>
</dbReference>
<dbReference type="EMBL" id="JAUJEA010000001">
    <property type="protein sequence ID" value="MDN5199919.1"/>
    <property type="molecule type" value="Genomic_DNA"/>
</dbReference>
<organism evidence="3 4">
    <name type="scientific">Splendidivirga corallicola</name>
    <dbReference type="NCBI Taxonomy" id="3051826"/>
    <lineage>
        <taxon>Bacteria</taxon>
        <taxon>Pseudomonadati</taxon>
        <taxon>Bacteroidota</taxon>
        <taxon>Cytophagia</taxon>
        <taxon>Cytophagales</taxon>
        <taxon>Splendidivirgaceae</taxon>
        <taxon>Splendidivirga</taxon>
    </lineage>
</organism>
<keyword evidence="1" id="KW-0732">Signal</keyword>
<protein>
    <submittedName>
        <fullName evidence="3">VCBS repeat-containing protein</fullName>
    </submittedName>
</protein>
<evidence type="ECO:0000313" key="3">
    <source>
        <dbReference type="EMBL" id="MDN5199919.1"/>
    </source>
</evidence>
<dbReference type="InterPro" id="IPR013517">
    <property type="entry name" value="FG-GAP"/>
</dbReference>
<dbReference type="Gene3D" id="2.130.10.130">
    <property type="entry name" value="Integrin alpha, N-terminal"/>
    <property type="match status" value="3"/>
</dbReference>
<name>A0ABT8KI40_9BACT</name>
<dbReference type="Pfam" id="PF07593">
    <property type="entry name" value="UnbV_ASPIC"/>
    <property type="match status" value="1"/>
</dbReference>
<dbReference type="InterPro" id="IPR027039">
    <property type="entry name" value="Crtac1"/>
</dbReference>
<dbReference type="RefSeq" id="WP_346749949.1">
    <property type="nucleotide sequence ID" value="NZ_JAUJEA010000001.1"/>
</dbReference>
<accession>A0ABT8KI40</accession>
<dbReference type="Proteomes" id="UP001172082">
    <property type="component" value="Unassembled WGS sequence"/>
</dbReference>
<evidence type="ECO:0000256" key="1">
    <source>
        <dbReference type="ARBA" id="ARBA00022729"/>
    </source>
</evidence>
<feature type="domain" description="ASPIC/UnbV" evidence="2">
    <location>
        <begin position="521"/>
        <end position="587"/>
    </location>
</feature>
<dbReference type="PANTHER" id="PTHR16026:SF0">
    <property type="entry name" value="CARTILAGE ACIDIC PROTEIN 1"/>
    <property type="match status" value="1"/>
</dbReference>
<evidence type="ECO:0000259" key="2">
    <source>
        <dbReference type="Pfam" id="PF07593"/>
    </source>
</evidence>
<dbReference type="PROSITE" id="PS51257">
    <property type="entry name" value="PROKAR_LIPOPROTEIN"/>
    <property type="match status" value="1"/>
</dbReference>
<sequence>MKKIFWVLWTGTVLLTSCTVEQEAGTKLFSFVSSDKTNIHFKNTIPEGADMNSHVYEYFYNGAGVAVGDINNDGLNDIYFVSNVFDNNLYLNKGDFEFKDITETSGVAGKRAWSTGVTMADINNDGLLDIYVLKSGKFGSKRRENELFINNGDLTFTESGKEMNLNISSYSTQAVFFDYDRDNDLDMFLLNHNAKLVPITAQNKAKKSNNAGDRLYRNDDGIFNDVTAESGISSSPVGYGLGVSAGDLNQDGWPDLYICNDYLEHDYLYLNNGDGTFSDKIKESTNHISNFSMGSDIADFNNDGLLDIMVLDMVAEDNYGIKTSMSGMAPERFQRAVDNGFHYQYMFNTLQLNMGNNAFSEVAHLSGVSNTDWSWAPLFADFDLDGWNDLYITNGLKRDFRNNDFRNYKVQRVEEAYQNKEGYNEVIKELVNKTPQRKTINYIFRNNRDLTFIKETEGWGLDVPSFSNGAAYADLDNDGDLDLVVNNIDDEAFILKNEAVEQGKGNYLKLNFDGPANNKFGIGVKVQLISSDGIQAKEHYLTRGYQSSVAPGLHFGTGKNKQVKIMATWPDGKQQILDQVATNQELTLKYREADLEDNIDPVSDESVSFSDITAETNAYFKHKENSFNDFEKESLLPHRMSRFGPGLAVGDIDGDGLEDFYVGGAAGQVGKMFKQKPDGKFISLKPSWEADSIYEDLGALLFDADQDLDLDLYVVSGGSEFDNGNAFYQDRLYLNDGHGRFRRSLGLPEINSSGSCVKAADYDQDGDLDLFIGGRLMAGQYPHPGRSYLLENDEGKFTDVTESYTENLSKIGMVTDAEWVDVDNDGYLDLVIVGEWMPITILRNTGNQFIDITEQCGFSNSQGWWFSIAADDMDGDGDKDLIVGNLGLNYKYKTSPDEPFQVYATDFDQTGTLDIVLGYYNQGTVYPLRGRECSSNQMPFIKEKFPSYHDFGQATLQDVYGSMGLENALHYEAKIFSTSYCENLGNGRFEIKPLPNETQFSSVNDILISDFNEDNHLDIIIGGNLYASEVETARNDAGYGLFLKGDGHGNFESVYPSESGLYLGGDVKALAMIGSHENDRLNILSAKNNDSIKLYHVLGSKNRMAK</sequence>
<reference evidence="3" key="1">
    <citation type="submission" date="2023-06" db="EMBL/GenBank/DDBJ databases">
        <title>Genomic of Parafulvivirga corallium.</title>
        <authorList>
            <person name="Wang G."/>
        </authorList>
    </citation>
    <scope>NUCLEOTIDE SEQUENCE</scope>
    <source>
        <strain evidence="3">BMA10</strain>
    </source>
</reference>
<gene>
    <name evidence="3" type="ORF">QQ008_01060</name>
</gene>
<comment type="caution">
    <text evidence="3">The sequence shown here is derived from an EMBL/GenBank/DDBJ whole genome shotgun (WGS) entry which is preliminary data.</text>
</comment>
<dbReference type="Pfam" id="PF13517">
    <property type="entry name" value="FG-GAP_3"/>
    <property type="match status" value="4"/>
</dbReference>
<keyword evidence="4" id="KW-1185">Reference proteome</keyword>
<dbReference type="PANTHER" id="PTHR16026">
    <property type="entry name" value="CARTILAGE ACIDIC PROTEIN 1"/>
    <property type="match status" value="1"/>
</dbReference>
<dbReference type="InterPro" id="IPR011519">
    <property type="entry name" value="UnbV_ASPIC"/>
</dbReference>
<evidence type="ECO:0000313" key="4">
    <source>
        <dbReference type="Proteomes" id="UP001172082"/>
    </source>
</evidence>
<dbReference type="SUPFAM" id="SSF69318">
    <property type="entry name" value="Integrin alpha N-terminal domain"/>
    <property type="match status" value="3"/>
</dbReference>
<proteinExistence type="predicted"/>